<evidence type="ECO:0000313" key="7">
    <source>
        <dbReference type="EMBL" id="MBM6927714.1"/>
    </source>
</evidence>
<evidence type="ECO:0000256" key="2">
    <source>
        <dbReference type="ARBA" id="ARBA00022475"/>
    </source>
</evidence>
<keyword evidence="5 6" id="KW-0472">Membrane</keyword>
<accession>A0ABS2GRY1</accession>
<reference evidence="7 8" key="1">
    <citation type="journal article" date="2021" name="Sci. Rep.">
        <title>The distribution of antibiotic resistance genes in chicken gut microbiota commensals.</title>
        <authorList>
            <person name="Juricova H."/>
            <person name="Matiasovicova J."/>
            <person name="Kubasova T."/>
            <person name="Cejkova D."/>
            <person name="Rychlik I."/>
        </authorList>
    </citation>
    <scope>NUCLEOTIDE SEQUENCE [LARGE SCALE GENOMIC DNA]</scope>
    <source>
        <strain evidence="7 8">An562</strain>
    </source>
</reference>
<gene>
    <name evidence="7" type="ORF">H5985_00265</name>
</gene>
<dbReference type="RefSeq" id="WP_205049312.1">
    <property type="nucleotide sequence ID" value="NZ_JACJKX010000001.1"/>
</dbReference>
<dbReference type="InterPro" id="IPR005598">
    <property type="entry name" value="ATP_synth_I"/>
</dbReference>
<comment type="caution">
    <text evidence="7">The sequence shown here is derived from an EMBL/GenBank/DDBJ whole genome shotgun (WGS) entry which is preliminary data.</text>
</comment>
<dbReference type="Pfam" id="PF03899">
    <property type="entry name" value="ATP-synt_I"/>
    <property type="match status" value="1"/>
</dbReference>
<feature type="transmembrane region" description="Helical" evidence="6">
    <location>
        <begin position="90"/>
        <end position="110"/>
    </location>
</feature>
<keyword evidence="3 6" id="KW-0812">Transmembrane</keyword>
<comment type="subcellular location">
    <subcellularLocation>
        <location evidence="1">Cell membrane</location>
        <topology evidence="1">Multi-pass membrane protein</topology>
    </subcellularLocation>
</comment>
<feature type="transmembrane region" description="Helical" evidence="6">
    <location>
        <begin position="62"/>
        <end position="84"/>
    </location>
</feature>
<evidence type="ECO:0000256" key="1">
    <source>
        <dbReference type="ARBA" id="ARBA00004651"/>
    </source>
</evidence>
<feature type="transmembrane region" description="Helical" evidence="6">
    <location>
        <begin position="29"/>
        <end position="50"/>
    </location>
</feature>
<organism evidence="7 8">
    <name type="scientific">Parasutterella secunda</name>
    <dbReference type="NCBI Taxonomy" id="626947"/>
    <lineage>
        <taxon>Bacteria</taxon>
        <taxon>Pseudomonadati</taxon>
        <taxon>Pseudomonadota</taxon>
        <taxon>Betaproteobacteria</taxon>
        <taxon>Burkholderiales</taxon>
        <taxon>Sutterellaceae</taxon>
        <taxon>Parasutterella</taxon>
    </lineage>
</organism>
<evidence type="ECO:0000313" key="8">
    <source>
        <dbReference type="Proteomes" id="UP000777002"/>
    </source>
</evidence>
<evidence type="ECO:0000256" key="4">
    <source>
        <dbReference type="ARBA" id="ARBA00022989"/>
    </source>
</evidence>
<dbReference type="EMBL" id="JACJKX010000001">
    <property type="protein sequence ID" value="MBM6927714.1"/>
    <property type="molecule type" value="Genomic_DNA"/>
</dbReference>
<name>A0ABS2GRY1_9BURK</name>
<evidence type="ECO:0000256" key="6">
    <source>
        <dbReference type="SAM" id="Phobius"/>
    </source>
</evidence>
<keyword evidence="2" id="KW-1003">Cell membrane</keyword>
<evidence type="ECO:0000256" key="3">
    <source>
        <dbReference type="ARBA" id="ARBA00022692"/>
    </source>
</evidence>
<keyword evidence="8" id="KW-1185">Reference proteome</keyword>
<keyword evidence="4 6" id="KW-1133">Transmembrane helix</keyword>
<sequence length="113" mass="12109">MKKIVLLQIVATIGVAVFSALFGGEGAALSAFLAGSACWIPNALFALNLSVLVKLSPTYSPLFFFIGEFVKIIAIALLICLIVMLYEDLVWPAMIASVIVVLNCSFLGLLTRE</sequence>
<proteinExistence type="predicted"/>
<evidence type="ECO:0000256" key="5">
    <source>
        <dbReference type="ARBA" id="ARBA00023136"/>
    </source>
</evidence>
<protein>
    <submittedName>
        <fullName evidence="7">ATP synthase subunit I</fullName>
    </submittedName>
</protein>
<dbReference type="Proteomes" id="UP000777002">
    <property type="component" value="Unassembled WGS sequence"/>
</dbReference>